<feature type="region of interest" description="Disordered" evidence="1">
    <location>
        <begin position="1"/>
        <end position="34"/>
    </location>
</feature>
<keyword evidence="3" id="KW-1185">Reference proteome</keyword>
<protein>
    <submittedName>
        <fullName evidence="2 4">Uncharacterized protein</fullName>
    </submittedName>
</protein>
<dbReference type="Proteomes" id="UP000271098">
    <property type="component" value="Unassembled WGS sequence"/>
</dbReference>
<dbReference type="AlphaFoldDB" id="A0A183DDJ1"/>
<dbReference type="WBParaSite" id="GPUH_0000679101-mRNA-1">
    <property type="protein sequence ID" value="GPUH_0000679101-mRNA-1"/>
    <property type="gene ID" value="GPUH_0000679101"/>
</dbReference>
<name>A0A183DDJ1_9BILA</name>
<dbReference type="EMBL" id="UYRT01016554">
    <property type="protein sequence ID" value="VDK56083.1"/>
    <property type="molecule type" value="Genomic_DNA"/>
</dbReference>
<accession>A0A183DDJ1</accession>
<evidence type="ECO:0000256" key="1">
    <source>
        <dbReference type="SAM" id="MobiDB-lite"/>
    </source>
</evidence>
<evidence type="ECO:0000313" key="3">
    <source>
        <dbReference type="Proteomes" id="UP000271098"/>
    </source>
</evidence>
<sequence length="86" mass="9856">MRSGGEESEEVTSKEVEDARSVETENDSRLDGIQEEETLREIRDKVVKALDWCRERSTEFLGCLLNDIRLALVLNVMEKKLAAEKD</sequence>
<gene>
    <name evidence="2" type="ORF">GPUH_LOCUS6782</name>
</gene>
<feature type="compositionally biased region" description="Basic and acidic residues" evidence="1">
    <location>
        <begin position="11"/>
        <end position="34"/>
    </location>
</feature>
<organism evidence="4">
    <name type="scientific">Gongylonema pulchrum</name>
    <dbReference type="NCBI Taxonomy" id="637853"/>
    <lineage>
        <taxon>Eukaryota</taxon>
        <taxon>Metazoa</taxon>
        <taxon>Ecdysozoa</taxon>
        <taxon>Nematoda</taxon>
        <taxon>Chromadorea</taxon>
        <taxon>Rhabditida</taxon>
        <taxon>Spirurina</taxon>
        <taxon>Spiruromorpha</taxon>
        <taxon>Spiruroidea</taxon>
        <taxon>Gongylonematidae</taxon>
        <taxon>Gongylonema</taxon>
    </lineage>
</organism>
<reference evidence="2 3" key="2">
    <citation type="submission" date="2018-11" db="EMBL/GenBank/DDBJ databases">
        <authorList>
            <consortium name="Pathogen Informatics"/>
        </authorList>
    </citation>
    <scope>NUCLEOTIDE SEQUENCE [LARGE SCALE GENOMIC DNA]</scope>
</reference>
<proteinExistence type="predicted"/>
<evidence type="ECO:0000313" key="4">
    <source>
        <dbReference type="WBParaSite" id="GPUH_0000679101-mRNA-1"/>
    </source>
</evidence>
<reference evidence="4" key="1">
    <citation type="submission" date="2016-06" db="UniProtKB">
        <authorList>
            <consortium name="WormBaseParasite"/>
        </authorList>
    </citation>
    <scope>IDENTIFICATION</scope>
</reference>
<evidence type="ECO:0000313" key="2">
    <source>
        <dbReference type="EMBL" id="VDK56083.1"/>
    </source>
</evidence>
<feature type="compositionally biased region" description="Acidic residues" evidence="1">
    <location>
        <begin position="1"/>
        <end position="10"/>
    </location>
</feature>